<dbReference type="Proteomes" id="UP001231587">
    <property type="component" value="Unassembled WGS sequence"/>
</dbReference>
<dbReference type="SUPFAM" id="SSF46955">
    <property type="entry name" value="Putative DNA-binding domain"/>
    <property type="match status" value="1"/>
</dbReference>
<dbReference type="NCBIfam" id="TIGR01764">
    <property type="entry name" value="excise"/>
    <property type="match status" value="1"/>
</dbReference>
<dbReference type="EMBL" id="JAUSUU010000014">
    <property type="protein sequence ID" value="MDQ0337107.1"/>
    <property type="molecule type" value="Genomic_DNA"/>
</dbReference>
<dbReference type="GO" id="GO:0003677">
    <property type="term" value="F:DNA binding"/>
    <property type="evidence" value="ECO:0007669"/>
    <property type="project" value="InterPro"/>
</dbReference>
<accession>A0A9X0YQV4</accession>
<dbReference type="InterPro" id="IPR010093">
    <property type="entry name" value="SinI_DNA-bd"/>
</dbReference>
<organism evidence="2 4">
    <name type="scientific">Formosa algae</name>
    <dbReference type="NCBI Taxonomy" id="225843"/>
    <lineage>
        <taxon>Bacteria</taxon>
        <taxon>Pseudomonadati</taxon>
        <taxon>Bacteroidota</taxon>
        <taxon>Flavobacteriia</taxon>
        <taxon>Flavobacteriales</taxon>
        <taxon>Flavobacteriaceae</taxon>
        <taxon>Formosa</taxon>
    </lineage>
</organism>
<evidence type="ECO:0000313" key="2">
    <source>
        <dbReference type="EMBL" id="MBP1841692.1"/>
    </source>
</evidence>
<dbReference type="Proteomes" id="UP001138672">
    <property type="component" value="Unassembled WGS sequence"/>
</dbReference>
<dbReference type="OrthoDB" id="1202559at2"/>
<dbReference type="Pfam" id="PF12728">
    <property type="entry name" value="HTH_17"/>
    <property type="match status" value="1"/>
</dbReference>
<dbReference type="AlphaFoldDB" id="A0A9X0YQV4"/>
<dbReference type="RefSeq" id="WP_057781449.1">
    <property type="nucleotide sequence ID" value="NZ_JAGGJQ010000013.1"/>
</dbReference>
<gene>
    <name evidence="2" type="ORF">J2Z56_003630</name>
    <name evidence="3" type="ORF">J2Z57_003569</name>
</gene>
<evidence type="ECO:0000313" key="5">
    <source>
        <dbReference type="Proteomes" id="UP001231587"/>
    </source>
</evidence>
<name>A0A9X0YQV4_9FLAO</name>
<protein>
    <submittedName>
        <fullName evidence="2">Excisionase family DNA binding protein</fullName>
    </submittedName>
</protein>
<feature type="domain" description="Helix-turn-helix" evidence="1">
    <location>
        <begin position="28"/>
        <end position="74"/>
    </location>
</feature>
<reference evidence="2" key="1">
    <citation type="submission" date="2021-03" db="EMBL/GenBank/DDBJ databases">
        <title>Genomic Encyclopedia of Type Strains, Phase IV (KMG-IV): sequencing the most valuable type-strain genomes for metagenomic binning, comparative biology and taxonomic classification.</title>
        <authorList>
            <person name="Goeker M."/>
        </authorList>
    </citation>
    <scope>NUCLEOTIDE SEQUENCE</scope>
    <source>
        <strain evidence="2">DSM 15523</strain>
        <strain evidence="3 5">DSM 16476</strain>
    </source>
</reference>
<keyword evidence="5" id="KW-1185">Reference proteome</keyword>
<comment type="caution">
    <text evidence="2">The sequence shown here is derived from an EMBL/GenBank/DDBJ whole genome shotgun (WGS) entry which is preliminary data.</text>
</comment>
<evidence type="ECO:0000313" key="4">
    <source>
        <dbReference type="Proteomes" id="UP001138672"/>
    </source>
</evidence>
<proteinExistence type="predicted"/>
<dbReference type="EMBL" id="JAGGJQ010000013">
    <property type="protein sequence ID" value="MBP1841692.1"/>
    <property type="molecule type" value="Genomic_DNA"/>
</dbReference>
<evidence type="ECO:0000313" key="3">
    <source>
        <dbReference type="EMBL" id="MDQ0337107.1"/>
    </source>
</evidence>
<dbReference type="InterPro" id="IPR041657">
    <property type="entry name" value="HTH_17"/>
</dbReference>
<sequence>MRKNKTNIPQPQAPHIEFDSKLLENEIWLTTQEAMQHLNVSRSTIYRLRRKHHIPNFKLGHSPMFPKHLLNKLLLHRSIRNVKEQEDGRIAKVQ</sequence>
<dbReference type="InterPro" id="IPR009061">
    <property type="entry name" value="DNA-bd_dom_put_sf"/>
</dbReference>
<evidence type="ECO:0000259" key="1">
    <source>
        <dbReference type="Pfam" id="PF12728"/>
    </source>
</evidence>